<organism evidence="1 2">
    <name type="scientific">Caerostris darwini</name>
    <dbReference type="NCBI Taxonomy" id="1538125"/>
    <lineage>
        <taxon>Eukaryota</taxon>
        <taxon>Metazoa</taxon>
        <taxon>Ecdysozoa</taxon>
        <taxon>Arthropoda</taxon>
        <taxon>Chelicerata</taxon>
        <taxon>Arachnida</taxon>
        <taxon>Araneae</taxon>
        <taxon>Araneomorphae</taxon>
        <taxon>Entelegynae</taxon>
        <taxon>Araneoidea</taxon>
        <taxon>Araneidae</taxon>
        <taxon>Caerostris</taxon>
    </lineage>
</organism>
<comment type="caution">
    <text evidence="1">The sequence shown here is derived from an EMBL/GenBank/DDBJ whole genome shotgun (WGS) entry which is preliminary data.</text>
</comment>
<evidence type="ECO:0000313" key="2">
    <source>
        <dbReference type="Proteomes" id="UP001054837"/>
    </source>
</evidence>
<dbReference type="AlphaFoldDB" id="A0AAV4P4T5"/>
<dbReference type="Proteomes" id="UP001054837">
    <property type="component" value="Unassembled WGS sequence"/>
</dbReference>
<proteinExistence type="predicted"/>
<reference evidence="1 2" key="1">
    <citation type="submission" date="2021-06" db="EMBL/GenBank/DDBJ databases">
        <title>Caerostris darwini draft genome.</title>
        <authorList>
            <person name="Kono N."/>
            <person name="Arakawa K."/>
        </authorList>
    </citation>
    <scope>NUCLEOTIDE SEQUENCE [LARGE SCALE GENOMIC DNA]</scope>
</reference>
<evidence type="ECO:0000313" key="1">
    <source>
        <dbReference type="EMBL" id="GIX90761.1"/>
    </source>
</evidence>
<accession>A0AAV4P4T5</accession>
<gene>
    <name evidence="1" type="ORF">CDAR_389541</name>
</gene>
<dbReference type="EMBL" id="BPLQ01002273">
    <property type="protein sequence ID" value="GIX90761.1"/>
    <property type="molecule type" value="Genomic_DNA"/>
</dbReference>
<protein>
    <submittedName>
        <fullName evidence="1">Uncharacterized protein</fullName>
    </submittedName>
</protein>
<name>A0AAV4P4T5_9ARAC</name>
<sequence>MRSSFANVVSYCKRIITSHQPETIGRVEDFQSGLLLNNMEGKKKPCSRLVVPNPTSGKSLSETRCWLPFSPVPHPSTSSTHSIDKYLFYSSLCTICQFNRQLKKKRKKKNF</sequence>
<keyword evidence="2" id="KW-1185">Reference proteome</keyword>